<feature type="transmembrane region" description="Helical" evidence="4">
    <location>
        <begin position="149"/>
        <end position="173"/>
    </location>
</feature>
<keyword evidence="2 4" id="KW-1133">Transmembrane helix</keyword>
<evidence type="ECO:0000313" key="5">
    <source>
        <dbReference type="EMBL" id="NIK87645.1"/>
    </source>
</evidence>
<feature type="transmembrane region" description="Helical" evidence="4">
    <location>
        <begin position="116"/>
        <end position="137"/>
    </location>
</feature>
<dbReference type="Pfam" id="PF07690">
    <property type="entry name" value="MFS_1"/>
    <property type="match status" value="1"/>
</dbReference>
<keyword evidence="6" id="KW-1185">Reference proteome</keyword>
<feature type="transmembrane region" description="Helical" evidence="4">
    <location>
        <begin position="261"/>
        <end position="281"/>
    </location>
</feature>
<feature type="transmembrane region" description="Helical" evidence="4">
    <location>
        <begin position="25"/>
        <end position="46"/>
    </location>
</feature>
<feature type="transmembrane region" description="Helical" evidence="4">
    <location>
        <begin position="90"/>
        <end position="110"/>
    </location>
</feature>
<feature type="transmembrane region" description="Helical" evidence="4">
    <location>
        <begin position="58"/>
        <end position="78"/>
    </location>
</feature>
<gene>
    <name evidence="5" type="ORF">FHS83_000963</name>
</gene>
<keyword evidence="1 4" id="KW-0812">Transmembrane</keyword>
<dbReference type="EMBL" id="JAASRM010000001">
    <property type="protein sequence ID" value="NIK87645.1"/>
    <property type="molecule type" value="Genomic_DNA"/>
</dbReference>
<keyword evidence="3 4" id="KW-0472">Membrane</keyword>
<feature type="transmembrane region" description="Helical" evidence="4">
    <location>
        <begin position="293"/>
        <end position="312"/>
    </location>
</feature>
<sequence>MDFTSEGLITPELAPETTHVSPVPVWVMGAGFAPVGIGAAVTLMAMPQLLAARHVPEPTIASLTAFALFPGFVAFLLGPLLDWRLPRKSYAISCYILGGIGLFMALLSTANLTALAFWEFFAMLAISVGSNAVGGWFSSLLSKKDAGTLGAWFTVWNIGVGGATAMAVVPLVRATSLDVGAVVFGVWAAAVVLLLFFLPCKPADGRLARESVTRFAADVAKILKSRLVLWTLLIFLSPVASFALVNVLGGLGHDFSAPEQFVSLLLGLGGIIAGVFGSLLMPVLERWIHPRMLYLALGMVGAVGTALIAGLPHNAGSYGVAVLWENIFQAAGFSVAYAVILRTISQDSPLAATQFSLLSSAICLPLTYMQVVDAQGYAHGGPEGLFLTDAAITGLAALGLFVVFKKFRRFIPAG</sequence>
<evidence type="ECO:0000256" key="2">
    <source>
        <dbReference type="ARBA" id="ARBA00022989"/>
    </source>
</evidence>
<feature type="transmembrane region" description="Helical" evidence="4">
    <location>
        <begin position="179"/>
        <end position="198"/>
    </location>
</feature>
<organism evidence="5 6">
    <name type="scientific">Rhizomicrobium palustre</name>
    <dbReference type="NCBI Taxonomy" id="189966"/>
    <lineage>
        <taxon>Bacteria</taxon>
        <taxon>Pseudomonadati</taxon>
        <taxon>Pseudomonadota</taxon>
        <taxon>Alphaproteobacteria</taxon>
        <taxon>Micropepsales</taxon>
        <taxon>Micropepsaceae</taxon>
        <taxon>Rhizomicrobium</taxon>
    </lineage>
</organism>
<comment type="caution">
    <text evidence="5">The sequence shown here is derived from an EMBL/GenBank/DDBJ whole genome shotgun (WGS) entry which is preliminary data.</text>
</comment>
<feature type="transmembrane region" description="Helical" evidence="4">
    <location>
        <begin position="318"/>
        <end position="340"/>
    </location>
</feature>
<dbReference type="InterPro" id="IPR011701">
    <property type="entry name" value="MFS"/>
</dbReference>
<feature type="transmembrane region" description="Helical" evidence="4">
    <location>
        <begin position="352"/>
        <end position="372"/>
    </location>
</feature>
<feature type="transmembrane region" description="Helical" evidence="4">
    <location>
        <begin position="227"/>
        <end position="249"/>
    </location>
</feature>
<dbReference type="AlphaFoldDB" id="A0A846MWP5"/>
<evidence type="ECO:0000256" key="4">
    <source>
        <dbReference type="SAM" id="Phobius"/>
    </source>
</evidence>
<protein>
    <submittedName>
        <fullName evidence="5">PAT family beta-lactamase induction signal transducer AmpG</fullName>
    </submittedName>
</protein>
<feature type="transmembrane region" description="Helical" evidence="4">
    <location>
        <begin position="384"/>
        <end position="404"/>
    </location>
</feature>
<proteinExistence type="predicted"/>
<dbReference type="GO" id="GO:0022857">
    <property type="term" value="F:transmembrane transporter activity"/>
    <property type="evidence" value="ECO:0007669"/>
    <property type="project" value="InterPro"/>
</dbReference>
<evidence type="ECO:0000256" key="3">
    <source>
        <dbReference type="ARBA" id="ARBA00023136"/>
    </source>
</evidence>
<dbReference type="Proteomes" id="UP000570514">
    <property type="component" value="Unassembled WGS sequence"/>
</dbReference>
<dbReference type="InterPro" id="IPR036259">
    <property type="entry name" value="MFS_trans_sf"/>
</dbReference>
<dbReference type="Gene3D" id="1.20.1250.20">
    <property type="entry name" value="MFS general substrate transporter like domains"/>
    <property type="match status" value="1"/>
</dbReference>
<evidence type="ECO:0000313" key="6">
    <source>
        <dbReference type="Proteomes" id="UP000570514"/>
    </source>
</evidence>
<dbReference type="RefSeq" id="WP_167081444.1">
    <property type="nucleotide sequence ID" value="NZ_BAAADC010000001.1"/>
</dbReference>
<reference evidence="5 6" key="1">
    <citation type="submission" date="2020-03" db="EMBL/GenBank/DDBJ databases">
        <title>Genomic Encyclopedia of Type Strains, Phase IV (KMG-IV): sequencing the most valuable type-strain genomes for metagenomic binning, comparative biology and taxonomic classification.</title>
        <authorList>
            <person name="Goeker M."/>
        </authorList>
    </citation>
    <scope>NUCLEOTIDE SEQUENCE [LARGE SCALE GENOMIC DNA]</scope>
    <source>
        <strain evidence="5 6">DSM 19867</strain>
    </source>
</reference>
<dbReference type="SUPFAM" id="SSF103473">
    <property type="entry name" value="MFS general substrate transporter"/>
    <property type="match status" value="1"/>
</dbReference>
<evidence type="ECO:0000256" key="1">
    <source>
        <dbReference type="ARBA" id="ARBA00022692"/>
    </source>
</evidence>
<accession>A0A846MWP5</accession>
<name>A0A846MWP5_9PROT</name>